<dbReference type="RefSeq" id="WP_092355761.1">
    <property type="nucleotide sequence ID" value="NZ_CANTIP010000032.1"/>
</dbReference>
<name>A0A1I0GUN8_9FIRM</name>
<dbReference type="GeneID" id="78289170"/>
<dbReference type="AlphaFoldDB" id="A0A1I0GUN8"/>
<proteinExistence type="predicted"/>
<gene>
    <name evidence="1" type="ORF">SAMN04489758_1366</name>
</gene>
<evidence type="ECO:0000313" key="1">
    <source>
        <dbReference type="EMBL" id="SET74827.1"/>
    </source>
</evidence>
<protein>
    <submittedName>
        <fullName evidence="1">Uncharacterized protein</fullName>
    </submittedName>
</protein>
<dbReference type="EMBL" id="FOIN01000036">
    <property type="protein sequence ID" value="SET74827.1"/>
    <property type="molecule type" value="Genomic_DNA"/>
</dbReference>
<evidence type="ECO:0000313" key="2">
    <source>
        <dbReference type="Proteomes" id="UP000198558"/>
    </source>
</evidence>
<accession>A0A1I0GUN8</accession>
<organism evidence="1 2">
    <name type="scientific">Thomasclavelia cocleata</name>
    <dbReference type="NCBI Taxonomy" id="69824"/>
    <lineage>
        <taxon>Bacteria</taxon>
        <taxon>Bacillati</taxon>
        <taxon>Bacillota</taxon>
        <taxon>Erysipelotrichia</taxon>
        <taxon>Erysipelotrichales</taxon>
        <taxon>Coprobacillaceae</taxon>
        <taxon>Thomasclavelia</taxon>
    </lineage>
</organism>
<sequence length="111" mass="12799">MKTNEIIINCSTLIESKRVKWKTYIKSVIFYCDYYEAVVEGEGREFTIIVGTTTNYNWIALPNQRLSCTLSKFDDVFWNSDHLGEMLGIIDATTIAEAIAYIDKNKETLEK</sequence>
<keyword evidence="2" id="KW-1185">Reference proteome</keyword>
<dbReference type="InterPro" id="IPR046726">
    <property type="entry name" value="DUF6618"/>
</dbReference>
<dbReference type="Pfam" id="PF20323">
    <property type="entry name" value="DUF6618"/>
    <property type="match status" value="1"/>
</dbReference>
<dbReference type="Proteomes" id="UP000198558">
    <property type="component" value="Unassembled WGS sequence"/>
</dbReference>
<dbReference type="OrthoDB" id="1651171at2"/>
<reference evidence="2" key="1">
    <citation type="submission" date="2016-10" db="EMBL/GenBank/DDBJ databases">
        <authorList>
            <person name="Varghese N."/>
            <person name="Submissions S."/>
        </authorList>
    </citation>
    <scope>NUCLEOTIDE SEQUENCE [LARGE SCALE GENOMIC DNA]</scope>
    <source>
        <strain evidence="2">DSM 1551</strain>
    </source>
</reference>